<dbReference type="GO" id="GO:0006313">
    <property type="term" value="P:DNA transposition"/>
    <property type="evidence" value="ECO:0007669"/>
    <property type="project" value="InterPro"/>
</dbReference>
<dbReference type="Pfam" id="PF01526">
    <property type="entry name" value="DDE_Tnp_Tn3"/>
    <property type="match status" value="1"/>
</dbReference>
<reference evidence="3 4" key="1">
    <citation type="submission" date="2019-11" db="EMBL/GenBank/DDBJ databases">
        <authorList>
            <person name="Cao P."/>
        </authorList>
    </citation>
    <scope>NUCLEOTIDE SEQUENCE [LARGE SCALE GENOMIC DNA]</scope>
    <source>
        <strain evidence="3 4">NEAU-AAG5</strain>
    </source>
</reference>
<keyword evidence="4" id="KW-1185">Reference proteome</keyword>
<dbReference type="InterPro" id="IPR002513">
    <property type="entry name" value="Tn3_Tnp_DDE_dom"/>
</dbReference>
<protein>
    <submittedName>
        <fullName evidence="3">Tn3 family transposase</fullName>
    </submittedName>
</protein>
<sequence>MGFGHDGVLTDNDPDHMEKLVKFNELLANIVIYYNAAELTAILNQLRTERDDQGNKYVLKPEDIAVLSPYARAHIRRFGDYTLDDTPPDGTVEHHLDLDDDDAGEDTVSGVADASAA</sequence>
<evidence type="ECO:0000259" key="2">
    <source>
        <dbReference type="Pfam" id="PF01526"/>
    </source>
</evidence>
<dbReference type="AlphaFoldDB" id="A0A7K1LB95"/>
<gene>
    <name evidence="3" type="ORF">GNZ18_34685</name>
</gene>
<evidence type="ECO:0000256" key="1">
    <source>
        <dbReference type="SAM" id="MobiDB-lite"/>
    </source>
</evidence>
<feature type="domain" description="Tn3 transposase DDE" evidence="2">
    <location>
        <begin position="3"/>
        <end position="81"/>
    </location>
</feature>
<proteinExistence type="predicted"/>
<evidence type="ECO:0000313" key="3">
    <source>
        <dbReference type="EMBL" id="MUN41699.1"/>
    </source>
</evidence>
<organism evidence="3 4">
    <name type="scientific">Actinomadura litoris</name>
    <dbReference type="NCBI Taxonomy" id="2678616"/>
    <lineage>
        <taxon>Bacteria</taxon>
        <taxon>Bacillati</taxon>
        <taxon>Actinomycetota</taxon>
        <taxon>Actinomycetes</taxon>
        <taxon>Streptosporangiales</taxon>
        <taxon>Thermomonosporaceae</taxon>
        <taxon>Actinomadura</taxon>
    </lineage>
</organism>
<feature type="region of interest" description="Disordered" evidence="1">
    <location>
        <begin position="83"/>
        <end position="117"/>
    </location>
</feature>
<evidence type="ECO:0000313" key="4">
    <source>
        <dbReference type="Proteomes" id="UP000432015"/>
    </source>
</evidence>
<dbReference type="EMBL" id="WOFH01000015">
    <property type="protein sequence ID" value="MUN41699.1"/>
    <property type="molecule type" value="Genomic_DNA"/>
</dbReference>
<comment type="caution">
    <text evidence="3">The sequence shown here is derived from an EMBL/GenBank/DDBJ whole genome shotgun (WGS) entry which is preliminary data.</text>
</comment>
<dbReference type="GO" id="GO:0004803">
    <property type="term" value="F:transposase activity"/>
    <property type="evidence" value="ECO:0007669"/>
    <property type="project" value="InterPro"/>
</dbReference>
<accession>A0A7K1LB95</accession>
<dbReference type="Proteomes" id="UP000432015">
    <property type="component" value="Unassembled WGS sequence"/>
</dbReference>
<name>A0A7K1LB95_9ACTN</name>